<dbReference type="Gene3D" id="3.40.1280.10">
    <property type="match status" value="1"/>
</dbReference>
<dbReference type="Pfam" id="PF00588">
    <property type="entry name" value="SpoU_methylase"/>
    <property type="match status" value="1"/>
</dbReference>
<dbReference type="NCBIfam" id="TIGR00050">
    <property type="entry name" value="rRNA_methyl_1"/>
    <property type="match status" value="1"/>
</dbReference>
<keyword evidence="3 8" id="KW-0808">Transferase</keyword>
<dbReference type="EC" id="2.1.1.200" evidence="5"/>
<keyword evidence="9" id="KW-1185">Reference proteome</keyword>
<dbReference type="Proteomes" id="UP000727654">
    <property type="component" value="Unassembled WGS sequence"/>
</dbReference>
<keyword evidence="5" id="KW-0963">Cytoplasm</keyword>
<dbReference type="SUPFAM" id="SSF75217">
    <property type="entry name" value="alpha/beta knot"/>
    <property type="match status" value="1"/>
</dbReference>
<dbReference type="PANTHER" id="PTHR42786">
    <property type="entry name" value="TRNA/RRNA METHYLTRANSFERASE"/>
    <property type="match status" value="1"/>
</dbReference>
<feature type="domain" description="tRNA/rRNA methyltransferase SpoU type" evidence="7">
    <location>
        <begin position="76"/>
        <end position="231"/>
    </location>
</feature>
<keyword evidence="5" id="KW-0819">tRNA processing</keyword>
<comment type="catalytic activity">
    <reaction evidence="5">
        <text>uridine(32) in tRNA + S-adenosyl-L-methionine = 2'-O-methyluridine(32) in tRNA + S-adenosyl-L-homocysteine + H(+)</text>
        <dbReference type="Rhea" id="RHEA:42936"/>
        <dbReference type="Rhea" id="RHEA-COMP:10107"/>
        <dbReference type="Rhea" id="RHEA-COMP:10290"/>
        <dbReference type="ChEBI" id="CHEBI:15378"/>
        <dbReference type="ChEBI" id="CHEBI:57856"/>
        <dbReference type="ChEBI" id="CHEBI:59789"/>
        <dbReference type="ChEBI" id="CHEBI:65315"/>
        <dbReference type="ChEBI" id="CHEBI:74478"/>
        <dbReference type="EC" id="2.1.1.200"/>
    </reaction>
</comment>
<evidence type="ECO:0000256" key="6">
    <source>
        <dbReference type="SAM" id="MobiDB-lite"/>
    </source>
</evidence>
<sequence>MARMDSRAGPGQLTTQRIVEERGASPYVPQASREQAKYRRRAEEEAELYMNPAIETSQAGGTAAAATSVGTMFDRVRFVLVETSHPGNVGSVARAIKTMGFGSLVLVSPREPAVREHPDAVAMASGADDVLAGAMIVDSIDAALAGATQIIAMTARQREFGPPRVLPRDAAARGAASLAARAGDEIAFVFGNERYGLPNEVVERCAAVTHIPANPAYASLNLAQAVQLVAYEMRLALLDRAQGAPDDSGNIGYAGEPATAEQVESMFGHLQQGLEAIGFLDPGNPRKLMTRLRRLLARTGLEREEVNILRGMAKHMLLAVRGGTTKPERPGPESPATQEEH</sequence>
<dbReference type="InterPro" id="IPR029026">
    <property type="entry name" value="tRNA_m1G_MTases_N"/>
</dbReference>
<evidence type="ECO:0000256" key="2">
    <source>
        <dbReference type="ARBA" id="ARBA00022603"/>
    </source>
</evidence>
<name>A0ABM8WF42_9BURK</name>
<dbReference type="EMBL" id="CAJZAI010000001">
    <property type="protein sequence ID" value="CAG9165885.1"/>
    <property type="molecule type" value="Genomic_DNA"/>
</dbReference>
<keyword evidence="2 5" id="KW-0489">Methyltransferase</keyword>
<evidence type="ECO:0000256" key="5">
    <source>
        <dbReference type="RuleBase" id="RU362024"/>
    </source>
</evidence>
<evidence type="ECO:0000256" key="1">
    <source>
        <dbReference type="ARBA" id="ARBA00007228"/>
    </source>
</evidence>
<dbReference type="CDD" id="cd18093">
    <property type="entry name" value="SpoU-like_TrmJ"/>
    <property type="match status" value="1"/>
</dbReference>
<feature type="region of interest" description="Disordered" evidence="6">
    <location>
        <begin position="320"/>
        <end position="341"/>
    </location>
</feature>
<proteinExistence type="inferred from homology"/>
<comment type="similarity">
    <text evidence="1">Belongs to the class IV-like SAM-binding methyltransferase superfamily. RNA methyltransferase TrmH family.</text>
</comment>
<protein>
    <recommendedName>
        <fullName evidence="5">tRNA (cytidine/uridine-2'-O-)-methyltransferase TrmJ</fullName>
        <ecNumber evidence="5">2.1.1.200</ecNumber>
    </recommendedName>
    <alternativeName>
        <fullName evidence="5">tRNA (cytidine(32)/uridine(32)-2'-O)-methyltransferase</fullName>
    </alternativeName>
    <alternativeName>
        <fullName evidence="5">tRNA Cm32/Um32 methyltransferase</fullName>
    </alternativeName>
</protein>
<evidence type="ECO:0000256" key="4">
    <source>
        <dbReference type="ARBA" id="ARBA00022691"/>
    </source>
</evidence>
<reference evidence="8 9" key="1">
    <citation type="submission" date="2021-08" db="EMBL/GenBank/DDBJ databases">
        <authorList>
            <person name="Peeters C."/>
        </authorList>
    </citation>
    <scope>NUCLEOTIDE SEQUENCE [LARGE SCALE GENOMIC DNA]</scope>
    <source>
        <strain evidence="8 9">LMG 23992</strain>
    </source>
</reference>
<dbReference type="GO" id="GO:0008168">
    <property type="term" value="F:methyltransferase activity"/>
    <property type="evidence" value="ECO:0007669"/>
    <property type="project" value="UniProtKB-KW"/>
</dbReference>
<evidence type="ECO:0000313" key="8">
    <source>
        <dbReference type="EMBL" id="CAG9165885.1"/>
    </source>
</evidence>
<dbReference type="InterPro" id="IPR004384">
    <property type="entry name" value="RNA_MeTrfase_TrmJ/LasT"/>
</dbReference>
<organism evidence="8 9">
    <name type="scientific">Cupriavidus laharis</name>
    <dbReference type="NCBI Taxonomy" id="151654"/>
    <lineage>
        <taxon>Bacteria</taxon>
        <taxon>Pseudomonadati</taxon>
        <taxon>Pseudomonadota</taxon>
        <taxon>Betaproteobacteria</taxon>
        <taxon>Burkholderiales</taxon>
        <taxon>Burkholderiaceae</taxon>
        <taxon>Cupriavidus</taxon>
    </lineage>
</organism>
<feature type="region of interest" description="Disordered" evidence="6">
    <location>
        <begin position="1"/>
        <end position="36"/>
    </location>
</feature>
<comment type="function">
    <text evidence="5">Catalyzes the formation of 2'O-methylated cytidine (Cm32) or 2'O-methylated uridine (Um32) at position 32 in tRNA.</text>
</comment>
<dbReference type="InterPro" id="IPR001537">
    <property type="entry name" value="SpoU_MeTrfase"/>
</dbReference>
<comment type="subcellular location">
    <subcellularLocation>
        <location evidence="5">Cytoplasm</location>
    </subcellularLocation>
</comment>
<dbReference type="PANTHER" id="PTHR42786:SF2">
    <property type="entry name" value="TRNA (CYTIDINE_URIDINE-2'-O-)-METHYLTRANSFERASE TRMJ"/>
    <property type="match status" value="1"/>
</dbReference>
<comment type="catalytic activity">
    <reaction evidence="5">
        <text>cytidine(32) in tRNA + S-adenosyl-L-methionine = 2'-O-methylcytidine(32) in tRNA + S-adenosyl-L-homocysteine + H(+)</text>
        <dbReference type="Rhea" id="RHEA:42932"/>
        <dbReference type="Rhea" id="RHEA-COMP:10288"/>
        <dbReference type="Rhea" id="RHEA-COMP:10289"/>
        <dbReference type="ChEBI" id="CHEBI:15378"/>
        <dbReference type="ChEBI" id="CHEBI:57856"/>
        <dbReference type="ChEBI" id="CHEBI:59789"/>
        <dbReference type="ChEBI" id="CHEBI:74495"/>
        <dbReference type="ChEBI" id="CHEBI:82748"/>
        <dbReference type="EC" id="2.1.1.200"/>
    </reaction>
</comment>
<dbReference type="InterPro" id="IPR029028">
    <property type="entry name" value="Alpha/beta_knot_MTases"/>
</dbReference>
<comment type="subunit">
    <text evidence="5">Homodimer.</text>
</comment>
<dbReference type="GO" id="GO:0032259">
    <property type="term" value="P:methylation"/>
    <property type="evidence" value="ECO:0007669"/>
    <property type="project" value="UniProtKB-KW"/>
</dbReference>
<gene>
    <name evidence="8" type="primary">trmL_1</name>
    <name evidence="5" type="synonym">trmJ</name>
    <name evidence="8" type="ORF">LMG23992_00633</name>
</gene>
<comment type="caution">
    <text evidence="8">The sequence shown here is derived from an EMBL/GenBank/DDBJ whole genome shotgun (WGS) entry which is preliminary data.</text>
</comment>
<dbReference type="Gene3D" id="1.10.8.590">
    <property type="match status" value="1"/>
</dbReference>
<accession>A0ABM8WF42</accession>
<evidence type="ECO:0000259" key="7">
    <source>
        <dbReference type="Pfam" id="PF00588"/>
    </source>
</evidence>
<evidence type="ECO:0000313" key="9">
    <source>
        <dbReference type="Proteomes" id="UP000727654"/>
    </source>
</evidence>
<keyword evidence="4 5" id="KW-0949">S-adenosyl-L-methionine</keyword>
<evidence type="ECO:0000256" key="3">
    <source>
        <dbReference type="ARBA" id="ARBA00022679"/>
    </source>
</evidence>